<sequence>MTEWFSVSQGVKQGCVLSPTLFSIYVNDLVNVLNDANCGINIDDTMISALLYADDIVLLAPDEIKLQKLLDILNVWCSKWRILINQAKTKVIHFRNPGISKSNAIFTCGNIKLDYCSHYKYLGVWLNEHCDYAFSAKELAKSANRALGVIKTKFIKCGGFSYKVYTHLYDSLVRPIFTYASGIWGINVHKCINNLHINACKFFIGLSKRSSNIAARGDMGWLQGDDIIKIELFRLWNRIKSNSSNALCKAVHKWSIKRKSSWDYRTFRLGNKLGILQDKEDICNITNLWCSIWDRAKDTWNSNLWNDENKLNGNKLRSYRLYKTEIGTENYVCKIRNKSHRKVLSMLRCGSLQLRIETGRYQKPPEKLSERICIYCDRGEVEDEEHFIFNCDKYSPIRNDFCAKACHYNPDFNHVSNQHKLLFLMTNEQILPFFASCIFKMFELRNSLLVM</sequence>
<evidence type="ECO:0000313" key="3">
    <source>
        <dbReference type="Proteomes" id="UP001347796"/>
    </source>
</evidence>
<evidence type="ECO:0000259" key="1">
    <source>
        <dbReference type="PROSITE" id="PS50878"/>
    </source>
</evidence>
<dbReference type="InterPro" id="IPR043502">
    <property type="entry name" value="DNA/RNA_pol_sf"/>
</dbReference>
<feature type="domain" description="Reverse transcriptase" evidence="1">
    <location>
        <begin position="1"/>
        <end position="126"/>
    </location>
</feature>
<keyword evidence="3" id="KW-1185">Reference proteome</keyword>
<dbReference type="SUPFAM" id="SSF56672">
    <property type="entry name" value="DNA/RNA polymerases"/>
    <property type="match status" value="1"/>
</dbReference>
<reference evidence="2 3" key="1">
    <citation type="submission" date="2024-01" db="EMBL/GenBank/DDBJ databases">
        <title>The genome of the rayed Mediterranean limpet Patella caerulea (Linnaeus, 1758).</title>
        <authorList>
            <person name="Anh-Thu Weber A."/>
            <person name="Halstead-Nussloch G."/>
        </authorList>
    </citation>
    <scope>NUCLEOTIDE SEQUENCE [LARGE SCALE GENOMIC DNA]</scope>
    <source>
        <strain evidence="2">AATW-2023a</strain>
        <tissue evidence="2">Whole specimen</tissue>
    </source>
</reference>
<dbReference type="PANTHER" id="PTHR47027:SF26">
    <property type="entry name" value="REVERSE TRANSCRIPTASE DOMAIN-CONTAINING PROTEIN"/>
    <property type="match status" value="1"/>
</dbReference>
<organism evidence="2 3">
    <name type="scientific">Patella caerulea</name>
    <name type="common">Rayed Mediterranean limpet</name>
    <dbReference type="NCBI Taxonomy" id="87958"/>
    <lineage>
        <taxon>Eukaryota</taxon>
        <taxon>Metazoa</taxon>
        <taxon>Spiralia</taxon>
        <taxon>Lophotrochozoa</taxon>
        <taxon>Mollusca</taxon>
        <taxon>Gastropoda</taxon>
        <taxon>Patellogastropoda</taxon>
        <taxon>Patelloidea</taxon>
        <taxon>Patellidae</taxon>
        <taxon>Patella</taxon>
    </lineage>
</organism>
<name>A0AAN8JVX1_PATCE</name>
<dbReference type="AlphaFoldDB" id="A0AAN8JVX1"/>
<dbReference type="InterPro" id="IPR000477">
    <property type="entry name" value="RT_dom"/>
</dbReference>
<dbReference type="PROSITE" id="PS50878">
    <property type="entry name" value="RT_POL"/>
    <property type="match status" value="1"/>
</dbReference>
<accession>A0AAN8JVX1</accession>
<dbReference type="EMBL" id="JAZGQO010000007">
    <property type="protein sequence ID" value="KAK6181159.1"/>
    <property type="molecule type" value="Genomic_DNA"/>
</dbReference>
<comment type="caution">
    <text evidence="2">The sequence shown here is derived from an EMBL/GenBank/DDBJ whole genome shotgun (WGS) entry which is preliminary data.</text>
</comment>
<protein>
    <recommendedName>
        <fullName evidence="1">Reverse transcriptase domain-containing protein</fullName>
    </recommendedName>
</protein>
<evidence type="ECO:0000313" key="2">
    <source>
        <dbReference type="EMBL" id="KAK6181159.1"/>
    </source>
</evidence>
<dbReference type="Proteomes" id="UP001347796">
    <property type="component" value="Unassembled WGS sequence"/>
</dbReference>
<gene>
    <name evidence="2" type="ORF">SNE40_009082</name>
</gene>
<dbReference type="PANTHER" id="PTHR47027">
    <property type="entry name" value="REVERSE TRANSCRIPTASE DOMAIN-CONTAINING PROTEIN"/>
    <property type="match status" value="1"/>
</dbReference>
<proteinExistence type="predicted"/>
<dbReference type="Pfam" id="PF00078">
    <property type="entry name" value="RVT_1"/>
    <property type="match status" value="1"/>
</dbReference>